<reference evidence="3" key="1">
    <citation type="submission" date="2019-12" db="EMBL/GenBank/DDBJ databases">
        <title>Actinomadura physcomitrii sp. nov., a novel actinomycete isolated from moss [Physcomitrium sphaericum (Ludw) Fuernr].</title>
        <authorList>
            <person name="Zhuang X."/>
        </authorList>
    </citation>
    <scope>NUCLEOTIDE SEQUENCE [LARGE SCALE GENOMIC DNA]</scope>
    <source>
        <strain evidence="3">LD22</strain>
    </source>
</reference>
<evidence type="ECO:0000313" key="4">
    <source>
        <dbReference type="Proteomes" id="UP000462055"/>
    </source>
</evidence>
<name>A0A6I4MKW3_9ACTN</name>
<keyword evidence="2" id="KW-0560">Oxidoreductase</keyword>
<comment type="similarity">
    <text evidence="1">Belongs to the short-chain dehydrogenases/reductases (SDR) family.</text>
</comment>
<evidence type="ECO:0000256" key="2">
    <source>
        <dbReference type="ARBA" id="ARBA00023002"/>
    </source>
</evidence>
<dbReference type="GO" id="GO:0006633">
    <property type="term" value="P:fatty acid biosynthetic process"/>
    <property type="evidence" value="ECO:0007669"/>
    <property type="project" value="TreeGrafter"/>
</dbReference>
<dbReference type="GO" id="GO:0016616">
    <property type="term" value="F:oxidoreductase activity, acting on the CH-OH group of donors, NAD or NADP as acceptor"/>
    <property type="evidence" value="ECO:0007669"/>
    <property type="project" value="TreeGrafter"/>
</dbReference>
<dbReference type="GO" id="GO:0048038">
    <property type="term" value="F:quinone binding"/>
    <property type="evidence" value="ECO:0007669"/>
    <property type="project" value="TreeGrafter"/>
</dbReference>
<evidence type="ECO:0000256" key="1">
    <source>
        <dbReference type="ARBA" id="ARBA00006484"/>
    </source>
</evidence>
<dbReference type="InterPro" id="IPR036291">
    <property type="entry name" value="NAD(P)-bd_dom_sf"/>
</dbReference>
<dbReference type="Proteomes" id="UP000462055">
    <property type="component" value="Unassembled WGS sequence"/>
</dbReference>
<dbReference type="FunFam" id="3.40.50.720:FF:000084">
    <property type="entry name" value="Short-chain dehydrogenase reductase"/>
    <property type="match status" value="1"/>
</dbReference>
<organism evidence="3 4">
    <name type="scientific">Actinomadura physcomitrii</name>
    <dbReference type="NCBI Taxonomy" id="2650748"/>
    <lineage>
        <taxon>Bacteria</taxon>
        <taxon>Bacillati</taxon>
        <taxon>Actinomycetota</taxon>
        <taxon>Actinomycetes</taxon>
        <taxon>Streptosporangiales</taxon>
        <taxon>Thermomonosporaceae</taxon>
        <taxon>Actinomadura</taxon>
    </lineage>
</organism>
<evidence type="ECO:0000313" key="3">
    <source>
        <dbReference type="EMBL" id="MWA04834.1"/>
    </source>
</evidence>
<proteinExistence type="inferred from homology"/>
<protein>
    <submittedName>
        <fullName evidence="3">SDR family oxidoreductase</fullName>
    </submittedName>
</protein>
<sequence>MQEELLSTSSAFSLNARVAVVTGANSGIGRGIAEALANAGARVVVSGRTKARNAEVVEAITAAGGEAVAVEADVTREEDVVGLIGRTVDAFGQLDICVANSGGILDVGDAPFVDMEYAMWRDAMALNLDGVFLFYREALRVMIPAGRGGALIGVSSISSMRSLGGAVHFNAAKGGMNSLSQGLVDYVGRHGIRINTIVPGFVETATTAHILSQEDVRAGIERRIPIGRVGVPADIGGLAVYLASDQSGYITGTTVVADGGQSQMMPCDAPAG</sequence>
<keyword evidence="4" id="KW-1185">Reference proteome</keyword>
<dbReference type="AlphaFoldDB" id="A0A6I4MKW3"/>
<comment type="caution">
    <text evidence="3">The sequence shown here is derived from an EMBL/GenBank/DDBJ whole genome shotgun (WGS) entry which is preliminary data.</text>
</comment>
<dbReference type="Pfam" id="PF13561">
    <property type="entry name" value="adh_short_C2"/>
    <property type="match status" value="1"/>
</dbReference>
<accession>A0A6I4MKW3</accession>
<dbReference type="PANTHER" id="PTHR42760">
    <property type="entry name" value="SHORT-CHAIN DEHYDROGENASES/REDUCTASES FAMILY MEMBER"/>
    <property type="match status" value="1"/>
</dbReference>
<dbReference type="PANTHER" id="PTHR42760:SF133">
    <property type="entry name" value="3-OXOACYL-[ACYL-CARRIER-PROTEIN] REDUCTASE"/>
    <property type="match status" value="1"/>
</dbReference>
<dbReference type="Gene3D" id="3.40.50.720">
    <property type="entry name" value="NAD(P)-binding Rossmann-like Domain"/>
    <property type="match status" value="1"/>
</dbReference>
<gene>
    <name evidence="3" type="ORF">F8568_031585</name>
</gene>
<dbReference type="PRINTS" id="PR00081">
    <property type="entry name" value="GDHRDH"/>
</dbReference>
<dbReference type="InterPro" id="IPR002347">
    <property type="entry name" value="SDR_fam"/>
</dbReference>
<dbReference type="EMBL" id="WBMS02000031">
    <property type="protein sequence ID" value="MWA04834.1"/>
    <property type="molecule type" value="Genomic_DNA"/>
</dbReference>
<dbReference type="SUPFAM" id="SSF51735">
    <property type="entry name" value="NAD(P)-binding Rossmann-fold domains"/>
    <property type="match status" value="1"/>
</dbReference>